<proteinExistence type="inferred from homology"/>
<accession>A0ABP9RDZ2</accession>
<evidence type="ECO:0000313" key="4">
    <source>
        <dbReference type="Proteomes" id="UP001500074"/>
    </source>
</evidence>
<dbReference type="PANTHER" id="PTHR44196">
    <property type="entry name" value="DEHYDROGENASE/REDUCTASE SDR FAMILY MEMBER 7B"/>
    <property type="match status" value="1"/>
</dbReference>
<name>A0ABP9RDZ2_9GAMM</name>
<dbReference type="Pfam" id="PF00106">
    <property type="entry name" value="adh_short"/>
    <property type="match status" value="1"/>
</dbReference>
<dbReference type="PROSITE" id="PS00061">
    <property type="entry name" value="ADH_SHORT"/>
    <property type="match status" value="1"/>
</dbReference>
<comment type="similarity">
    <text evidence="1">Belongs to the short-chain dehydrogenases/reductases (SDR) family.</text>
</comment>
<evidence type="ECO:0000256" key="2">
    <source>
        <dbReference type="ARBA" id="ARBA00023002"/>
    </source>
</evidence>
<evidence type="ECO:0008006" key="5">
    <source>
        <dbReference type="Google" id="ProtNLM"/>
    </source>
</evidence>
<keyword evidence="2" id="KW-0560">Oxidoreductase</keyword>
<dbReference type="Proteomes" id="UP001500074">
    <property type="component" value="Unassembled WGS sequence"/>
</dbReference>
<evidence type="ECO:0000256" key="1">
    <source>
        <dbReference type="ARBA" id="ARBA00006484"/>
    </source>
</evidence>
<comment type="caution">
    <text evidence="3">The sequence shown here is derived from an EMBL/GenBank/DDBJ whole genome shotgun (WGS) entry which is preliminary data.</text>
</comment>
<dbReference type="Gene3D" id="3.40.50.720">
    <property type="entry name" value="NAD(P)-binding Rossmann-like Domain"/>
    <property type="match status" value="1"/>
</dbReference>
<dbReference type="InterPro" id="IPR002347">
    <property type="entry name" value="SDR_fam"/>
</dbReference>
<dbReference type="PANTHER" id="PTHR44196:SF1">
    <property type="entry name" value="DEHYDROGENASE_REDUCTASE SDR FAMILY MEMBER 7B"/>
    <property type="match status" value="1"/>
</dbReference>
<dbReference type="InterPro" id="IPR020904">
    <property type="entry name" value="Sc_DH/Rdtase_CS"/>
</dbReference>
<protein>
    <recommendedName>
        <fullName evidence="5">SDR family NAD(P)-dependent oxidoreductase</fullName>
    </recommendedName>
</protein>
<dbReference type="EMBL" id="BAABKI010000020">
    <property type="protein sequence ID" value="GAA5175958.1"/>
    <property type="molecule type" value="Genomic_DNA"/>
</dbReference>
<sequence>MRQYGGAIIAVGSAACEFALPVQGMYSASKHAIKGFIDAFRLETEQERAPIAVTLIKPASIDTQLPDHAVNY</sequence>
<organism evidence="3 4">
    <name type="scientific">Modicisalibacter zincidurans</name>
    <dbReference type="NCBI Taxonomy" id="1178777"/>
    <lineage>
        <taxon>Bacteria</taxon>
        <taxon>Pseudomonadati</taxon>
        <taxon>Pseudomonadota</taxon>
        <taxon>Gammaproteobacteria</taxon>
        <taxon>Oceanospirillales</taxon>
        <taxon>Halomonadaceae</taxon>
        <taxon>Modicisalibacter</taxon>
    </lineage>
</organism>
<evidence type="ECO:0000313" key="3">
    <source>
        <dbReference type="EMBL" id="GAA5175958.1"/>
    </source>
</evidence>
<reference evidence="4" key="1">
    <citation type="journal article" date="2019" name="Int. J. Syst. Evol. Microbiol.">
        <title>The Global Catalogue of Microorganisms (GCM) 10K type strain sequencing project: providing services to taxonomists for standard genome sequencing and annotation.</title>
        <authorList>
            <consortium name="The Broad Institute Genomics Platform"/>
            <consortium name="The Broad Institute Genome Sequencing Center for Infectious Disease"/>
            <person name="Wu L."/>
            <person name="Ma J."/>
        </authorList>
    </citation>
    <scope>NUCLEOTIDE SEQUENCE [LARGE SCALE GENOMIC DNA]</scope>
    <source>
        <strain evidence="4">JCM 18472</strain>
    </source>
</reference>
<dbReference type="InterPro" id="IPR036291">
    <property type="entry name" value="NAD(P)-bd_dom_sf"/>
</dbReference>
<dbReference type="PROSITE" id="PS51257">
    <property type="entry name" value="PROKAR_LIPOPROTEIN"/>
    <property type="match status" value="1"/>
</dbReference>
<dbReference type="SUPFAM" id="SSF51735">
    <property type="entry name" value="NAD(P)-binding Rossmann-fold domains"/>
    <property type="match status" value="1"/>
</dbReference>
<keyword evidence="4" id="KW-1185">Reference proteome</keyword>
<gene>
    <name evidence="3" type="ORF">GCM10023342_20430</name>
</gene>